<proteinExistence type="predicted"/>
<dbReference type="InterPro" id="IPR029063">
    <property type="entry name" value="SAM-dependent_MTases_sf"/>
</dbReference>
<dbReference type="RefSeq" id="WP_062977790.1">
    <property type="nucleotide sequence ID" value="NZ_JAAXOT010000004.1"/>
</dbReference>
<dbReference type="SUPFAM" id="SSF53335">
    <property type="entry name" value="S-adenosyl-L-methionine-dependent methyltransferases"/>
    <property type="match status" value="1"/>
</dbReference>
<keyword evidence="1 5" id="KW-0489">Methyltransferase</keyword>
<evidence type="ECO:0000259" key="4">
    <source>
        <dbReference type="Pfam" id="PF13649"/>
    </source>
</evidence>
<keyword evidence="6" id="KW-1185">Reference proteome</keyword>
<accession>A0A846YFH0</accession>
<evidence type="ECO:0000256" key="2">
    <source>
        <dbReference type="ARBA" id="ARBA00022679"/>
    </source>
</evidence>
<protein>
    <submittedName>
        <fullName evidence="5">Methyltransferase domain-containing protein</fullName>
    </submittedName>
</protein>
<evidence type="ECO:0000313" key="6">
    <source>
        <dbReference type="Proteomes" id="UP000570678"/>
    </source>
</evidence>
<dbReference type="Pfam" id="PF13649">
    <property type="entry name" value="Methyltransf_25"/>
    <property type="match status" value="1"/>
</dbReference>
<dbReference type="GO" id="GO:0032259">
    <property type="term" value="P:methylation"/>
    <property type="evidence" value="ECO:0007669"/>
    <property type="project" value="UniProtKB-KW"/>
</dbReference>
<dbReference type="EMBL" id="JAAXOT010000004">
    <property type="protein sequence ID" value="NKY56454.1"/>
    <property type="molecule type" value="Genomic_DNA"/>
</dbReference>
<evidence type="ECO:0000256" key="3">
    <source>
        <dbReference type="ARBA" id="ARBA00022691"/>
    </source>
</evidence>
<dbReference type="Proteomes" id="UP000570678">
    <property type="component" value="Unassembled WGS sequence"/>
</dbReference>
<evidence type="ECO:0000256" key="1">
    <source>
        <dbReference type="ARBA" id="ARBA00022603"/>
    </source>
</evidence>
<feature type="domain" description="Methyltransferase" evidence="4">
    <location>
        <begin position="45"/>
        <end position="137"/>
    </location>
</feature>
<evidence type="ECO:0000313" key="5">
    <source>
        <dbReference type="EMBL" id="NKY56454.1"/>
    </source>
</evidence>
<dbReference type="Gene3D" id="3.40.50.150">
    <property type="entry name" value="Vaccinia Virus protein VP39"/>
    <property type="match status" value="1"/>
</dbReference>
<dbReference type="GO" id="GO:0008168">
    <property type="term" value="F:methyltransferase activity"/>
    <property type="evidence" value="ECO:0007669"/>
    <property type="project" value="UniProtKB-KW"/>
</dbReference>
<organism evidence="5 6">
    <name type="scientific">Nocardia flavorosea</name>
    <dbReference type="NCBI Taxonomy" id="53429"/>
    <lineage>
        <taxon>Bacteria</taxon>
        <taxon>Bacillati</taxon>
        <taxon>Actinomycetota</taxon>
        <taxon>Actinomycetes</taxon>
        <taxon>Mycobacteriales</taxon>
        <taxon>Nocardiaceae</taxon>
        <taxon>Nocardia</taxon>
    </lineage>
</organism>
<dbReference type="AlphaFoldDB" id="A0A846YFH0"/>
<dbReference type="CDD" id="cd02440">
    <property type="entry name" value="AdoMet_MTases"/>
    <property type="match status" value="1"/>
</dbReference>
<keyword evidence="3" id="KW-0949">S-adenosyl-L-methionine</keyword>
<dbReference type="PANTHER" id="PTHR43464:SF19">
    <property type="entry name" value="UBIQUINONE BIOSYNTHESIS O-METHYLTRANSFERASE, MITOCHONDRIAL"/>
    <property type="match status" value="1"/>
</dbReference>
<gene>
    <name evidence="5" type="ORF">HGA15_09875</name>
</gene>
<sequence>MSVNDRSTRAFDTAATDFDRLGEYLWRPIAAATLERTAPASGERVLDACCGTGASALPTAERVGPAGEVDAVDLSGALIDVLRERASGYPQLHSHIGDVTAWPHDGYDLVQVVLGIFFFPDMTAGTEHLISRVRPGGRAGFTIWRRGAVETAGKHLAAAVTAVTGATPPPPRPPHLVDELNQPDPFRAWLGERGLTEVTVAEHELRLSMTPEIAWLLVTGSGFAGALTELGESQIAAVRDAYLTSLDTAGIRELDATTLIGAGTRR</sequence>
<comment type="caution">
    <text evidence="5">The sequence shown here is derived from an EMBL/GenBank/DDBJ whole genome shotgun (WGS) entry which is preliminary data.</text>
</comment>
<dbReference type="PANTHER" id="PTHR43464">
    <property type="entry name" value="METHYLTRANSFERASE"/>
    <property type="match status" value="1"/>
</dbReference>
<name>A0A846YFH0_9NOCA</name>
<dbReference type="InterPro" id="IPR041698">
    <property type="entry name" value="Methyltransf_25"/>
</dbReference>
<keyword evidence="2 5" id="KW-0808">Transferase</keyword>
<reference evidence="5 6" key="1">
    <citation type="submission" date="2020-04" db="EMBL/GenBank/DDBJ databases">
        <title>MicrobeNet Type strains.</title>
        <authorList>
            <person name="Nicholson A.C."/>
        </authorList>
    </citation>
    <scope>NUCLEOTIDE SEQUENCE [LARGE SCALE GENOMIC DNA]</scope>
    <source>
        <strain evidence="5 6">JCM 3332</strain>
    </source>
</reference>